<dbReference type="Pfam" id="PF08494">
    <property type="entry name" value="DEAD_assoc"/>
    <property type="match status" value="1"/>
</dbReference>
<dbReference type="GO" id="GO:0005524">
    <property type="term" value="F:ATP binding"/>
    <property type="evidence" value="ECO:0007669"/>
    <property type="project" value="UniProtKB-KW"/>
</dbReference>
<evidence type="ECO:0000313" key="13">
    <source>
        <dbReference type="Proteomes" id="UP000503640"/>
    </source>
</evidence>
<dbReference type="Pfam" id="PF00271">
    <property type="entry name" value="Helicase_C"/>
    <property type="match status" value="1"/>
</dbReference>
<dbReference type="CDD" id="cd18796">
    <property type="entry name" value="SF2_C_LHR"/>
    <property type="match status" value="1"/>
</dbReference>
<keyword evidence="1" id="KW-0547">Nucleotide-binding</keyword>
<dbReference type="PROSITE" id="PS51194">
    <property type="entry name" value="HELICASE_CTER"/>
    <property type="match status" value="1"/>
</dbReference>
<dbReference type="Pfam" id="PF19306">
    <property type="entry name" value="WHD_Lhr"/>
    <property type="match status" value="1"/>
</dbReference>
<feature type="domain" description="Helicase C-terminal" evidence="11">
    <location>
        <begin position="266"/>
        <end position="415"/>
    </location>
</feature>
<dbReference type="InterPro" id="IPR013701">
    <property type="entry name" value="Lhr-like_DEAD/DEAH_assoc"/>
</dbReference>
<dbReference type="InterPro" id="IPR055367">
    <property type="entry name" value="WH4_Lhr"/>
</dbReference>
<comment type="caution">
    <text evidence="12">The sequence shown here is derived from an EMBL/GenBank/DDBJ whole genome shotgun (WGS) entry which is preliminary data.</text>
</comment>
<evidence type="ECO:0000256" key="5">
    <source>
        <dbReference type="ARBA" id="ARBA00022840"/>
    </source>
</evidence>
<dbReference type="InterPro" id="IPR052511">
    <property type="entry name" value="ATP-dep_Helicase"/>
</dbReference>
<dbReference type="PROSITE" id="PS51192">
    <property type="entry name" value="HELICASE_ATP_BIND_1"/>
    <property type="match status" value="1"/>
</dbReference>
<keyword evidence="8" id="KW-0413">Isomerase</keyword>
<keyword evidence="4 12" id="KW-0347">Helicase</keyword>
<dbReference type="PANTHER" id="PTHR47962:SF5">
    <property type="entry name" value="ATP-DEPENDENT HELICASE LHR-RELATED"/>
    <property type="match status" value="1"/>
</dbReference>
<keyword evidence="6" id="KW-0238">DNA-binding</keyword>
<evidence type="ECO:0000256" key="2">
    <source>
        <dbReference type="ARBA" id="ARBA00022763"/>
    </source>
</evidence>
<evidence type="ECO:0000256" key="4">
    <source>
        <dbReference type="ARBA" id="ARBA00022806"/>
    </source>
</evidence>
<evidence type="ECO:0000256" key="1">
    <source>
        <dbReference type="ARBA" id="ARBA00022741"/>
    </source>
</evidence>
<evidence type="ECO:0000256" key="9">
    <source>
        <dbReference type="SAM" id="MobiDB-lite"/>
    </source>
</evidence>
<keyword evidence="13" id="KW-1185">Reference proteome</keyword>
<feature type="compositionally biased region" description="Polar residues" evidence="9">
    <location>
        <begin position="1402"/>
        <end position="1411"/>
    </location>
</feature>
<evidence type="ECO:0000313" key="12">
    <source>
        <dbReference type="EMBL" id="GEJ55842.1"/>
    </source>
</evidence>
<keyword evidence="7" id="KW-0234">DNA repair</keyword>
<dbReference type="Pfam" id="PF00270">
    <property type="entry name" value="DEAD"/>
    <property type="match status" value="1"/>
</dbReference>
<evidence type="ECO:0000256" key="6">
    <source>
        <dbReference type="ARBA" id="ARBA00023125"/>
    </source>
</evidence>
<dbReference type="GO" id="GO:0006281">
    <property type="term" value="P:DNA repair"/>
    <property type="evidence" value="ECO:0007669"/>
    <property type="project" value="UniProtKB-KW"/>
</dbReference>
<dbReference type="GO" id="GO:0003677">
    <property type="term" value="F:DNA binding"/>
    <property type="evidence" value="ECO:0007669"/>
    <property type="project" value="UniProtKB-KW"/>
</dbReference>
<dbReference type="SMART" id="SM00490">
    <property type="entry name" value="HELICc"/>
    <property type="match status" value="1"/>
</dbReference>
<feature type="domain" description="Helicase ATP-binding" evidence="10">
    <location>
        <begin position="29"/>
        <end position="223"/>
    </location>
</feature>
<sequence>MVLDGFHPLVARWFEARFATPTEPQAAGWPAIQAGRDALLSAPTGSGKTLAAFLACLDRLVRQALAGELRDATEVLYVSPLKALGNDVEKNLQAPLAEIAELARAEGHPLPPIRVLVRSGDTSPARRQAMLRRPPHVLVTTPESLYLLLTSERGRRLLTPVRTVVCDEIHAVARDKRGAHLALSLERLEALTGRRPQRIGLSATQHPVEEVARFLVGAARVDPEGRPDCAIVEVGRRRPLDLGIEIPRDELSSIASNELWAETYDRVAELVRAHRTTLVFANTRRLTERAAHALGERLGADAVGAHHGSLSRARRLDAEQRLKEGRLRCLVATASLELGIDVGAVELVVQLGSPGAVSTGLQRVGRAGHWRGATPRGRLFPMSRDELVECAAFVRAARAGRIEVTAVPRHPRDILAQQLVAEVASAAAGEAVPEEALFARVRRAWPYRALPRAEFDAVVAMLADGVATRRGRAAALLHRDAVHGRLRARRGARLAALTGGGAIPDTSQYQVVAEPEGVVVGQLDEDFAVESLAGDVFLLGNTSWRIRRVEAGVVRVEDAHGAPPGVPFWNAEAPGRSARLSEEVSALRQEVERRLADREAAVAWLAAEGALPEAGARQAVEYLAASRAVLGAVPTQDTLVAERFFDEGGGMQVVVHAPFGARVNRALGLALRKRFCRSFDFELQAAATDEGVLLSLGPQHSFPLEGIFELVDARTAEDVLVAAALQSPMFPVRWRWDATRALAIPRMLGGKRTPPPIARMRSDDLLAAVFPLAVACQDNADQHGPIEAPDHPLVKEALHDCLHEAMDYPGLAALLGRVERGEVRLLARDTAEPSPLAHEIVGARPWAYLDDAPLEERRARAVMLRRALPPAEAAELGALDPAAVKEIADQVWPDVRDAEELHDLLLELGVLPARDGAGWERWLDALVADGRAARGRREGGVAWVAAERAALARALDPSLRLDPPLAPLPGEPAPASREEAAAAVLRGWMPRLGPTTEAALAERLALPPPLVRDALLALELEGLVLRGQFLAGVPHAAEAPHWCERNLLARIQRLTLHRLRREIEPVGTPDLLRFLVRWQHALPGQRLHGARGVAEVVAQLQGFHAPAGAWEAELLPARVGGYAPALLDELCLHGEVAWGRLAVAGDLAAPARRLAPTRNAPVTLALRADLGWLAAAAGPGAPLGPGAQALVGALRSAGASFVSELAVLTRKPPVEVDAALWELVSAGAVTCDAFAGLRALVETPRPRLQRRPGAAGGRWVLLARPEVPADELLERRAEQLLRRWGVVFRDLLAREPDAPPWRELVRYLRRAEASGRIRGGRFVTGFSGEQFALPEAVEALRAVRRVRPAGERVELSAADPLNLVGILTPGPRVPAQLARRVAYLDGVPVPPPSSGERHGWELTSSSSADIP</sequence>
<dbReference type="InterPro" id="IPR011545">
    <property type="entry name" value="DEAD/DEAH_box_helicase_dom"/>
</dbReference>
<evidence type="ECO:0000259" key="11">
    <source>
        <dbReference type="PROSITE" id="PS51194"/>
    </source>
</evidence>
<keyword evidence="2" id="KW-0227">DNA damage</keyword>
<evidence type="ECO:0000256" key="8">
    <source>
        <dbReference type="ARBA" id="ARBA00023235"/>
    </source>
</evidence>
<feature type="region of interest" description="Disordered" evidence="9">
    <location>
        <begin position="1388"/>
        <end position="1411"/>
    </location>
</feature>
<dbReference type="SUPFAM" id="SSF52540">
    <property type="entry name" value="P-loop containing nucleoside triphosphate hydrolases"/>
    <property type="match status" value="1"/>
</dbReference>
<dbReference type="GO" id="GO:0004386">
    <property type="term" value="F:helicase activity"/>
    <property type="evidence" value="ECO:0007669"/>
    <property type="project" value="UniProtKB-KW"/>
</dbReference>
<dbReference type="InterPro" id="IPR027417">
    <property type="entry name" value="P-loop_NTPase"/>
</dbReference>
<dbReference type="InterPro" id="IPR055368">
    <property type="entry name" value="WH3_Lhr"/>
</dbReference>
<reference evidence="13" key="1">
    <citation type="journal article" date="2020" name="Appl. Environ. Microbiol.">
        <title>Diazotrophic Anaeromyxobacter Isolates from Soils.</title>
        <authorList>
            <person name="Masuda Y."/>
            <person name="Yamanaka H."/>
            <person name="Xu Z.X."/>
            <person name="Shiratori Y."/>
            <person name="Aono T."/>
            <person name="Amachi S."/>
            <person name="Senoo K."/>
            <person name="Itoh H."/>
        </authorList>
    </citation>
    <scope>NUCLEOTIDE SEQUENCE [LARGE SCALE GENOMIC DNA]</scope>
    <source>
        <strain evidence="13">R267</strain>
    </source>
</reference>
<dbReference type="EMBL" id="BJTG01000001">
    <property type="protein sequence ID" value="GEJ55842.1"/>
    <property type="molecule type" value="Genomic_DNA"/>
</dbReference>
<dbReference type="InterPro" id="IPR045628">
    <property type="entry name" value="Lhr_WH_dom"/>
</dbReference>
<dbReference type="SMART" id="SM00487">
    <property type="entry name" value="DEXDc"/>
    <property type="match status" value="1"/>
</dbReference>
<protein>
    <submittedName>
        <fullName evidence="12">ATP-dependent DNA helicase</fullName>
    </submittedName>
</protein>
<dbReference type="InterPro" id="IPR014001">
    <property type="entry name" value="Helicase_ATP-bd"/>
</dbReference>
<dbReference type="RefSeq" id="WP_176062708.1">
    <property type="nucleotide sequence ID" value="NZ_BJTG01000001.1"/>
</dbReference>
<organism evidence="12 13">
    <name type="scientific">Anaeromyxobacter diazotrophicus</name>
    <dbReference type="NCBI Taxonomy" id="2590199"/>
    <lineage>
        <taxon>Bacteria</taxon>
        <taxon>Pseudomonadati</taxon>
        <taxon>Myxococcota</taxon>
        <taxon>Myxococcia</taxon>
        <taxon>Myxococcales</taxon>
        <taxon>Cystobacterineae</taxon>
        <taxon>Anaeromyxobacteraceae</taxon>
        <taxon>Anaeromyxobacter</taxon>
    </lineage>
</organism>
<dbReference type="Pfam" id="PF23235">
    <property type="entry name" value="WHD_3rd_Lhr"/>
    <property type="match status" value="1"/>
</dbReference>
<name>A0A7I9VHG9_9BACT</name>
<evidence type="ECO:0000259" key="10">
    <source>
        <dbReference type="PROSITE" id="PS51192"/>
    </source>
</evidence>
<dbReference type="CDD" id="cd17922">
    <property type="entry name" value="DEXHc_LHR-like"/>
    <property type="match status" value="1"/>
</dbReference>
<dbReference type="Proteomes" id="UP000503640">
    <property type="component" value="Unassembled WGS sequence"/>
</dbReference>
<evidence type="ECO:0000256" key="3">
    <source>
        <dbReference type="ARBA" id="ARBA00022801"/>
    </source>
</evidence>
<dbReference type="Gene3D" id="3.40.50.300">
    <property type="entry name" value="P-loop containing nucleotide triphosphate hydrolases"/>
    <property type="match status" value="2"/>
</dbReference>
<proteinExistence type="predicted"/>
<dbReference type="InterPro" id="IPR001650">
    <property type="entry name" value="Helicase_C-like"/>
</dbReference>
<dbReference type="GO" id="GO:0016887">
    <property type="term" value="F:ATP hydrolysis activity"/>
    <property type="evidence" value="ECO:0007669"/>
    <property type="project" value="TreeGrafter"/>
</dbReference>
<accession>A0A7I9VHG9</accession>
<dbReference type="PANTHER" id="PTHR47962">
    <property type="entry name" value="ATP-DEPENDENT HELICASE LHR-RELATED-RELATED"/>
    <property type="match status" value="1"/>
</dbReference>
<keyword evidence="5" id="KW-0067">ATP-binding</keyword>
<keyword evidence="3" id="KW-0378">Hydrolase</keyword>
<gene>
    <name evidence="12" type="ORF">AMYX_05830</name>
</gene>
<evidence type="ECO:0000256" key="7">
    <source>
        <dbReference type="ARBA" id="ARBA00023204"/>
    </source>
</evidence>
<dbReference type="Pfam" id="PF23234">
    <property type="entry name" value="WHD_4th_Lhr"/>
    <property type="match status" value="1"/>
</dbReference>